<protein>
    <submittedName>
        <fullName evidence="1">Retrotransposon protein, putative, Ty1-copia subclass</fullName>
    </submittedName>
</protein>
<name>Q2QRI5_ORYSJ</name>
<proteinExistence type="predicted"/>
<evidence type="ECO:0000313" key="1">
    <source>
        <dbReference type="EMBL" id="ABA98403.1"/>
    </source>
</evidence>
<accession>Q2QRI5</accession>
<sequence length="92" mass="10284">MDASFNKVKSYSGIHALADLSMSISNTNNVEYLNNIGTLKDIEEASSYLKSEFKTKDLGKAKYYLGLQLEYCPKGVLVEQSTNTKKVLEHCL</sequence>
<reference evidence="1" key="3">
    <citation type="submission" date="2006-01" db="EMBL/GenBank/DDBJ databases">
        <authorList>
            <person name="Buell R."/>
        </authorList>
    </citation>
    <scope>NUCLEOTIDE SEQUENCE</scope>
</reference>
<organism evidence="1">
    <name type="scientific">Oryza sativa subsp. japonica</name>
    <name type="common">Rice</name>
    <dbReference type="NCBI Taxonomy" id="39947"/>
    <lineage>
        <taxon>Eukaryota</taxon>
        <taxon>Viridiplantae</taxon>
        <taxon>Streptophyta</taxon>
        <taxon>Embryophyta</taxon>
        <taxon>Tracheophyta</taxon>
        <taxon>Spermatophyta</taxon>
        <taxon>Magnoliopsida</taxon>
        <taxon>Liliopsida</taxon>
        <taxon>Poales</taxon>
        <taxon>Poaceae</taxon>
        <taxon>BOP clade</taxon>
        <taxon>Oryzoideae</taxon>
        <taxon>Oryzeae</taxon>
        <taxon>Oryzinae</taxon>
        <taxon>Oryza</taxon>
        <taxon>Oryza sativa</taxon>
    </lineage>
</organism>
<reference evidence="1" key="2">
    <citation type="submission" date="2005-04" db="EMBL/GenBank/DDBJ databases">
        <authorList>
            <person name="Buell C.R."/>
            <person name="Wing R.A."/>
            <person name="McCombie W.A."/>
            <person name="Ouyang S."/>
        </authorList>
    </citation>
    <scope>NUCLEOTIDE SEQUENCE</scope>
</reference>
<dbReference type="AlphaFoldDB" id="Q2QRI5"/>
<dbReference type="EMBL" id="DP000011">
    <property type="protein sequence ID" value="ABA98403.1"/>
    <property type="molecule type" value="Genomic_DNA"/>
</dbReference>
<gene>
    <name evidence="1" type="ordered locus">LOC_Os12g27460</name>
</gene>
<reference evidence="1" key="1">
    <citation type="journal article" date="2005" name="BMC Biol.">
        <title>The sequence of rice chromosomes 11 and 12, rich in disease resistance genes and recent gene duplications.</title>
        <authorList>
            <consortium name="The rice chromosomes 11 and 12 sequencing consortia"/>
        </authorList>
    </citation>
    <scope>NUCLEOTIDE SEQUENCE [LARGE SCALE GENOMIC DNA]</scope>
</reference>